<evidence type="ECO:0000313" key="2">
    <source>
        <dbReference type="EMBL" id="ETO16900.1"/>
    </source>
</evidence>
<evidence type="ECO:0000313" key="3">
    <source>
        <dbReference type="Proteomes" id="UP000023152"/>
    </source>
</evidence>
<dbReference type="EMBL" id="ASPP01017675">
    <property type="protein sequence ID" value="ETO16900.1"/>
    <property type="molecule type" value="Genomic_DNA"/>
</dbReference>
<dbReference type="Proteomes" id="UP000023152">
    <property type="component" value="Unassembled WGS sequence"/>
</dbReference>
<keyword evidence="1" id="KW-0472">Membrane</keyword>
<feature type="non-terminal residue" evidence="2">
    <location>
        <position position="156"/>
    </location>
</feature>
<keyword evidence="1" id="KW-0812">Transmembrane</keyword>
<keyword evidence="1" id="KW-1133">Transmembrane helix</keyword>
<feature type="transmembrane region" description="Helical" evidence="1">
    <location>
        <begin position="28"/>
        <end position="51"/>
    </location>
</feature>
<comment type="caution">
    <text evidence="2">The sequence shown here is derived from an EMBL/GenBank/DDBJ whole genome shotgun (WGS) entry which is preliminary data.</text>
</comment>
<proteinExistence type="predicted"/>
<protein>
    <submittedName>
        <fullName evidence="2">Uncharacterized protein</fullName>
    </submittedName>
</protein>
<dbReference type="AlphaFoldDB" id="X6MUZ4"/>
<evidence type="ECO:0000256" key="1">
    <source>
        <dbReference type="SAM" id="Phobius"/>
    </source>
</evidence>
<accession>X6MUZ4</accession>
<sequence length="156" mass="18489">MTELCLKVSRNNFFLNKLFGNIFVSFELSLLLLLLYVLSSFFFLVCIMGWGGGKKKGALLRCLPVNQTMNENWNGLSETIRMINWEAMFLELEKHVQFGQMEHFDAKLKCLSEFARSYVLFRYVHHNHTVFHQISFFGRPEFCDLLDEYYPNLYMN</sequence>
<keyword evidence="3" id="KW-1185">Reference proteome</keyword>
<organism evidence="2 3">
    <name type="scientific">Reticulomyxa filosa</name>
    <dbReference type="NCBI Taxonomy" id="46433"/>
    <lineage>
        <taxon>Eukaryota</taxon>
        <taxon>Sar</taxon>
        <taxon>Rhizaria</taxon>
        <taxon>Retaria</taxon>
        <taxon>Foraminifera</taxon>
        <taxon>Monothalamids</taxon>
        <taxon>Reticulomyxidae</taxon>
        <taxon>Reticulomyxa</taxon>
    </lineage>
</organism>
<name>X6MUZ4_RETFI</name>
<reference evidence="2 3" key="1">
    <citation type="journal article" date="2013" name="Curr. Biol.">
        <title>The Genome of the Foraminiferan Reticulomyxa filosa.</title>
        <authorList>
            <person name="Glockner G."/>
            <person name="Hulsmann N."/>
            <person name="Schleicher M."/>
            <person name="Noegel A.A."/>
            <person name="Eichinger L."/>
            <person name="Gallinger C."/>
            <person name="Pawlowski J."/>
            <person name="Sierra R."/>
            <person name="Euteneuer U."/>
            <person name="Pillet L."/>
            <person name="Moustafa A."/>
            <person name="Platzer M."/>
            <person name="Groth M."/>
            <person name="Szafranski K."/>
            <person name="Schliwa M."/>
        </authorList>
    </citation>
    <scope>NUCLEOTIDE SEQUENCE [LARGE SCALE GENOMIC DNA]</scope>
</reference>
<gene>
    <name evidence="2" type="ORF">RFI_20437</name>
</gene>